<reference evidence="2 3" key="1">
    <citation type="submission" date="2020-05" db="EMBL/GenBank/DDBJ databases">
        <authorList>
            <person name="Whitworth D."/>
        </authorList>
    </citation>
    <scope>NUCLEOTIDE SEQUENCE [LARGE SCALE GENOMIC DNA]</scope>
    <source>
        <strain evidence="2 3">AB043B</strain>
    </source>
</reference>
<dbReference type="OrthoDB" id="5381163at2"/>
<dbReference type="RefSeq" id="WP_120528759.1">
    <property type="nucleotide sequence ID" value="NZ_JABFJV010000002.1"/>
</dbReference>
<protein>
    <submittedName>
        <fullName evidence="2">FHA domain-containing protein</fullName>
    </submittedName>
</protein>
<dbReference type="SUPFAM" id="SSF49879">
    <property type="entry name" value="SMAD/FHA domain"/>
    <property type="match status" value="1"/>
</dbReference>
<dbReference type="InterPro" id="IPR000253">
    <property type="entry name" value="FHA_dom"/>
</dbReference>
<dbReference type="SMART" id="SM00240">
    <property type="entry name" value="FHA"/>
    <property type="match status" value="1"/>
</dbReference>
<dbReference type="EMBL" id="JABFJV010000002">
    <property type="protein sequence ID" value="NOK31692.1"/>
    <property type="molecule type" value="Genomic_DNA"/>
</dbReference>
<dbReference type="Pfam" id="PF00498">
    <property type="entry name" value="FHA"/>
    <property type="match status" value="1"/>
</dbReference>
<evidence type="ECO:0000259" key="1">
    <source>
        <dbReference type="PROSITE" id="PS50006"/>
    </source>
</evidence>
<sequence>MLSVQELRALASALPVGAFQHQLGPFALVQRPPSELSAAALAPTRMADPGDVEQGMLALLFEFDDLLVASLPNLKDSDVLRIGRRLDCELVLDDASVSKQHAELKWSRAEGRCTVRDLGSTNGTFVNASTIGKREVPLRGGDILSFGNVQFWYLLTDALHERLRAGAASGLGSHSG</sequence>
<evidence type="ECO:0000313" key="3">
    <source>
        <dbReference type="Proteomes" id="UP000563426"/>
    </source>
</evidence>
<dbReference type="Proteomes" id="UP000563426">
    <property type="component" value="Unassembled WGS sequence"/>
</dbReference>
<proteinExistence type="predicted"/>
<dbReference type="Gene3D" id="2.60.200.20">
    <property type="match status" value="1"/>
</dbReference>
<dbReference type="CDD" id="cd00060">
    <property type="entry name" value="FHA"/>
    <property type="match status" value="1"/>
</dbReference>
<evidence type="ECO:0000313" key="2">
    <source>
        <dbReference type="EMBL" id="NOK31692.1"/>
    </source>
</evidence>
<accession>A0A3A8HND7</accession>
<dbReference type="PANTHER" id="PTHR23308">
    <property type="entry name" value="NUCLEAR INHIBITOR OF PROTEIN PHOSPHATASE-1"/>
    <property type="match status" value="1"/>
</dbReference>
<dbReference type="InterPro" id="IPR050923">
    <property type="entry name" value="Cell_Proc_Reg/RNA_Proc"/>
</dbReference>
<comment type="caution">
    <text evidence="2">The sequence shown here is derived from an EMBL/GenBank/DDBJ whole genome shotgun (WGS) entry which is preliminary data.</text>
</comment>
<gene>
    <name evidence="2" type="ORF">HMI49_00560</name>
</gene>
<dbReference type="InterPro" id="IPR008984">
    <property type="entry name" value="SMAD_FHA_dom_sf"/>
</dbReference>
<feature type="domain" description="FHA" evidence="1">
    <location>
        <begin position="80"/>
        <end position="131"/>
    </location>
</feature>
<keyword evidence="3" id="KW-1185">Reference proteome</keyword>
<dbReference type="AlphaFoldDB" id="A0A3A8HND7"/>
<dbReference type="PROSITE" id="PS50006">
    <property type="entry name" value="FHA_DOMAIN"/>
    <property type="match status" value="1"/>
</dbReference>
<name>A0A3A8HND7_9BACT</name>
<organism evidence="2 3">
    <name type="scientific">Corallococcus exercitus</name>
    <dbReference type="NCBI Taxonomy" id="2316736"/>
    <lineage>
        <taxon>Bacteria</taxon>
        <taxon>Pseudomonadati</taxon>
        <taxon>Myxococcota</taxon>
        <taxon>Myxococcia</taxon>
        <taxon>Myxococcales</taxon>
        <taxon>Cystobacterineae</taxon>
        <taxon>Myxococcaceae</taxon>
        <taxon>Corallococcus</taxon>
    </lineage>
</organism>